<evidence type="ECO:0000313" key="4">
    <source>
        <dbReference type="Proteomes" id="UP000321638"/>
    </source>
</evidence>
<dbReference type="InterPro" id="IPR011053">
    <property type="entry name" value="Single_hybrid_motif"/>
</dbReference>
<dbReference type="Proteomes" id="UP000321638">
    <property type="component" value="Unassembled WGS sequence"/>
</dbReference>
<dbReference type="EMBL" id="VDUZ01000025">
    <property type="protein sequence ID" value="TXL73451.1"/>
    <property type="molecule type" value="Genomic_DNA"/>
</dbReference>
<organism evidence="3 4">
    <name type="scientific">Vineibacter terrae</name>
    <dbReference type="NCBI Taxonomy" id="2586908"/>
    <lineage>
        <taxon>Bacteria</taxon>
        <taxon>Pseudomonadati</taxon>
        <taxon>Pseudomonadota</taxon>
        <taxon>Alphaproteobacteria</taxon>
        <taxon>Hyphomicrobiales</taxon>
        <taxon>Vineibacter</taxon>
    </lineage>
</organism>
<keyword evidence="4" id="KW-1185">Reference proteome</keyword>
<evidence type="ECO:0000259" key="2">
    <source>
        <dbReference type="Pfam" id="PF25881"/>
    </source>
</evidence>
<accession>A0A5C8PII3</accession>
<dbReference type="Gene3D" id="1.10.287.470">
    <property type="entry name" value="Helix hairpin bin"/>
    <property type="match status" value="1"/>
</dbReference>
<sequence>MMSFLCGWAIVASLFSGCNDARAPVVTGYIEGDYVFVAPVESGRIARVAVRRGQHVRAGEVLAELVTDDVVNARAEAAGRLKEAEAKLENLLVGKRPQEIAVTEATLAAARADAVEAEANYRRQMELVDRKVASEAVADQARSRRNQAKARVEQIEAEIVVSRLGARPQEIEAARRAVEAARAALSQTEWRLAERTLKAPSDGLVDDVVRHMGETAGPTAPVISFLPDGARKIRFYVPEPLLARVRIGGRLSFGCDSCAAGLQARVTYIASTPEYTPPVIYSVESRQKLVVLIEAALDGEAARLAPGQIVDVHLAPVGAP</sequence>
<evidence type="ECO:0000256" key="1">
    <source>
        <dbReference type="SAM" id="Coils"/>
    </source>
</evidence>
<feature type="coiled-coil region" evidence="1">
    <location>
        <begin position="74"/>
        <end position="191"/>
    </location>
</feature>
<feature type="domain" description="YbhG-like alpha-helical hairpin" evidence="2">
    <location>
        <begin position="76"/>
        <end position="192"/>
    </location>
</feature>
<dbReference type="GO" id="GO:0005886">
    <property type="term" value="C:plasma membrane"/>
    <property type="evidence" value="ECO:0007669"/>
    <property type="project" value="TreeGrafter"/>
</dbReference>
<dbReference type="InterPro" id="IPR059052">
    <property type="entry name" value="HH_YbhG-like"/>
</dbReference>
<dbReference type="Pfam" id="PF25881">
    <property type="entry name" value="HH_YBHG"/>
    <property type="match status" value="1"/>
</dbReference>
<name>A0A5C8PII3_9HYPH</name>
<protein>
    <submittedName>
        <fullName evidence="3">HlyD family efflux transporter periplasmic adaptor subunit</fullName>
    </submittedName>
</protein>
<comment type="caution">
    <text evidence="3">The sequence shown here is derived from an EMBL/GenBank/DDBJ whole genome shotgun (WGS) entry which is preliminary data.</text>
</comment>
<reference evidence="3 4" key="1">
    <citation type="submission" date="2019-06" db="EMBL/GenBank/DDBJ databases">
        <title>New taxonomy in bacterial strain CC-CFT640, isolated from vineyard.</title>
        <authorList>
            <person name="Lin S.-Y."/>
            <person name="Tsai C.-F."/>
            <person name="Young C.-C."/>
        </authorList>
    </citation>
    <scope>NUCLEOTIDE SEQUENCE [LARGE SCALE GENOMIC DNA]</scope>
    <source>
        <strain evidence="3 4">CC-CFT640</strain>
    </source>
</reference>
<dbReference type="SUPFAM" id="SSF51230">
    <property type="entry name" value="Single hybrid motif"/>
    <property type="match status" value="1"/>
</dbReference>
<dbReference type="PANTHER" id="PTHR30438:SF2">
    <property type="entry name" value="MEMBRANE PROTEIN"/>
    <property type="match status" value="1"/>
</dbReference>
<evidence type="ECO:0000313" key="3">
    <source>
        <dbReference type="EMBL" id="TXL73451.1"/>
    </source>
</evidence>
<dbReference type="RefSeq" id="WP_147848973.1">
    <property type="nucleotide sequence ID" value="NZ_VDUZ01000025.1"/>
</dbReference>
<dbReference type="PANTHER" id="PTHR30438">
    <property type="entry name" value="36 KDA ANTIGEN-RELATED"/>
    <property type="match status" value="1"/>
</dbReference>
<dbReference type="Gene3D" id="2.40.50.100">
    <property type="match status" value="1"/>
</dbReference>
<dbReference type="OrthoDB" id="9809385at2"/>
<dbReference type="AlphaFoldDB" id="A0A5C8PII3"/>
<proteinExistence type="predicted"/>
<keyword evidence="1" id="KW-0175">Coiled coil</keyword>
<gene>
    <name evidence="3" type="ORF">FHP25_21200</name>
</gene>